<reference evidence="1 2" key="1">
    <citation type="journal article" date="2008" name="Nature">
        <title>The genome of Laccaria bicolor provides insights into mycorrhizal symbiosis.</title>
        <authorList>
            <person name="Martin F."/>
            <person name="Aerts A."/>
            <person name="Ahren D."/>
            <person name="Brun A."/>
            <person name="Danchin E.G.J."/>
            <person name="Duchaussoy F."/>
            <person name="Gibon J."/>
            <person name="Kohler A."/>
            <person name="Lindquist E."/>
            <person name="Pereda V."/>
            <person name="Salamov A."/>
            <person name="Shapiro H.J."/>
            <person name="Wuyts J."/>
            <person name="Blaudez D."/>
            <person name="Buee M."/>
            <person name="Brokstein P."/>
            <person name="Canbaeck B."/>
            <person name="Cohen D."/>
            <person name="Courty P.E."/>
            <person name="Coutinho P.M."/>
            <person name="Delaruelle C."/>
            <person name="Detter J.C."/>
            <person name="Deveau A."/>
            <person name="DiFazio S."/>
            <person name="Duplessis S."/>
            <person name="Fraissinet-Tachet L."/>
            <person name="Lucic E."/>
            <person name="Frey-Klett P."/>
            <person name="Fourrey C."/>
            <person name="Feussner I."/>
            <person name="Gay G."/>
            <person name="Grimwood J."/>
            <person name="Hoegger P.J."/>
            <person name="Jain P."/>
            <person name="Kilaru S."/>
            <person name="Labbe J."/>
            <person name="Lin Y.C."/>
            <person name="Legue V."/>
            <person name="Le Tacon F."/>
            <person name="Marmeisse R."/>
            <person name="Melayah D."/>
            <person name="Montanini B."/>
            <person name="Muratet M."/>
            <person name="Nehls U."/>
            <person name="Niculita-Hirzel H."/>
            <person name="Oudot-Le Secq M.P."/>
            <person name="Peter M."/>
            <person name="Quesneville H."/>
            <person name="Rajashekar B."/>
            <person name="Reich M."/>
            <person name="Rouhier N."/>
            <person name="Schmutz J."/>
            <person name="Yin T."/>
            <person name="Chalot M."/>
            <person name="Henrissat B."/>
            <person name="Kuees U."/>
            <person name="Lucas S."/>
            <person name="Van de Peer Y."/>
            <person name="Podila G.K."/>
            <person name="Polle A."/>
            <person name="Pukkila P.J."/>
            <person name="Richardson P.M."/>
            <person name="Rouze P."/>
            <person name="Sanders I.R."/>
            <person name="Stajich J.E."/>
            <person name="Tunlid A."/>
            <person name="Tuskan G."/>
            <person name="Grigoriev I.V."/>
        </authorList>
    </citation>
    <scope>NUCLEOTIDE SEQUENCE [LARGE SCALE GENOMIC DNA]</scope>
    <source>
        <strain evidence="2">S238N-H82 / ATCC MYA-4686</strain>
    </source>
</reference>
<dbReference type="GeneID" id="6070607"/>
<dbReference type="Proteomes" id="UP000001194">
    <property type="component" value="Unassembled WGS sequence"/>
</dbReference>
<evidence type="ECO:0000313" key="2">
    <source>
        <dbReference type="Proteomes" id="UP000001194"/>
    </source>
</evidence>
<dbReference type="KEGG" id="lbc:LACBIDRAFT_321612"/>
<sequence>MASLSFLFPFPFLRSSCLIFSSCGVWWKYLRDLRQTPSLSLYGLCLYAVRLAPHSLVPPGLAIPSTLLHSMAPLETYWGCPPPEDTISIFITIPGHPLFSFSVFLEGLDTPFLVKTHLHIKGLDLVQVILSTLASMGHRLPDCLSLHYKSLSGALQELEPSSALADVAQYVQHSGLLIRILGGRLILKVLLEGDNLTSFTVVTSFISTVESLRRELYIVIKQVQPRIEGAEDDMKLFAVNRSLERQQLDDANQPLSKYWWAQPPRETSNLIVCFPTLDHSGPSAGSAAPLKEDHPLAILAACSENAIIYDQHPILRDEDRLRCKVEIEQWLFLETPWLEALTGISLSEILILGEYHLALDAALEFFRHGAYSSHQINPDFHANPFQTHTSTSTTTSSNDRYTKLFILRGHMGIGKTIFLAYVLRLRLDAGLPTLFMDRANRFYFFNEGKAFDYQADSAQIRPDSLPHFPVTTWCLVKTGPNLLEVPSFLQNLNLFILQSASPRPIHYMWLQQDLISARHTQPQLHTEQNLRNALDTFGPSAGIVYSHASNPSFYEGFLKEEVQTATLEELDVAVNQVKGLTLEGKIPSCLLLLTPGESRNDPCVTVPSRFITYLMVKTIKARSAVKVNEITTFEPPDCHMYLPSTPRQLSDGVYCPSIDSGPTFDGFFYNKATNTAIMLQATVGETHSVKKKGIEWLQEQAARKLKLVYLAVVNAEESDQTHTIIFPKELSNLVPEKYFIVLPGLLGGRQLGVSGAGTLDYES</sequence>
<keyword evidence="2" id="KW-1185">Reference proteome</keyword>
<dbReference type="RefSeq" id="XP_001875057.1">
    <property type="nucleotide sequence ID" value="XM_001875022.1"/>
</dbReference>
<gene>
    <name evidence="1" type="ORF">LACBIDRAFT_321612</name>
</gene>
<proteinExistence type="predicted"/>
<dbReference type="EMBL" id="DS547092">
    <property type="protein sequence ID" value="EDR14498.1"/>
    <property type="molecule type" value="Genomic_DNA"/>
</dbReference>
<dbReference type="AlphaFoldDB" id="B0CTJ2"/>
<evidence type="ECO:0000313" key="1">
    <source>
        <dbReference type="EMBL" id="EDR14498.1"/>
    </source>
</evidence>
<name>B0CTJ2_LACBS</name>
<organism evidence="2">
    <name type="scientific">Laccaria bicolor (strain S238N-H82 / ATCC MYA-4686)</name>
    <name type="common">Bicoloured deceiver</name>
    <name type="synonym">Laccaria laccata var. bicolor</name>
    <dbReference type="NCBI Taxonomy" id="486041"/>
    <lineage>
        <taxon>Eukaryota</taxon>
        <taxon>Fungi</taxon>
        <taxon>Dikarya</taxon>
        <taxon>Basidiomycota</taxon>
        <taxon>Agaricomycotina</taxon>
        <taxon>Agaricomycetes</taxon>
        <taxon>Agaricomycetidae</taxon>
        <taxon>Agaricales</taxon>
        <taxon>Agaricineae</taxon>
        <taxon>Hydnangiaceae</taxon>
        <taxon>Laccaria</taxon>
    </lineage>
</organism>
<accession>B0CTJ2</accession>
<protein>
    <submittedName>
        <fullName evidence="1">Predicted protein</fullName>
    </submittedName>
</protein>
<dbReference type="HOGENOM" id="CLU_365647_0_0_1"/>
<dbReference type="InParanoid" id="B0CTJ2"/>
<dbReference type="OrthoDB" id="2340858at2759"/>